<name>A0ACC6AAD3_9BACI</name>
<gene>
    <name evidence="1" type="ORF">M3215_19150</name>
</gene>
<reference evidence="1" key="1">
    <citation type="submission" date="2022-05" db="EMBL/GenBank/DDBJ databases">
        <title>Comparative Genomics of Spacecraft Associated Microbes.</title>
        <authorList>
            <person name="Tran M.T."/>
            <person name="Wright A."/>
            <person name="Seuylemezian A."/>
            <person name="Eisen J."/>
            <person name="Coil D."/>
        </authorList>
    </citation>
    <scope>NUCLEOTIDE SEQUENCE</scope>
    <source>
        <strain evidence="1">FAIRING 10M-2.2</strain>
    </source>
</reference>
<organism evidence="1 2">
    <name type="scientific">Bacillus cytotoxicus</name>
    <dbReference type="NCBI Taxonomy" id="580165"/>
    <lineage>
        <taxon>Bacteria</taxon>
        <taxon>Bacillati</taxon>
        <taxon>Bacillota</taxon>
        <taxon>Bacilli</taxon>
        <taxon>Bacillales</taxon>
        <taxon>Bacillaceae</taxon>
        <taxon>Bacillus</taxon>
        <taxon>Bacillus cereus group</taxon>
    </lineage>
</organism>
<proteinExistence type="predicted"/>
<dbReference type="EMBL" id="JAMBOP010000030">
    <property type="protein sequence ID" value="MCM3737845.1"/>
    <property type="molecule type" value="Genomic_DNA"/>
</dbReference>
<dbReference type="Proteomes" id="UP001202289">
    <property type="component" value="Unassembled WGS sequence"/>
</dbReference>
<comment type="caution">
    <text evidence="1">The sequence shown here is derived from an EMBL/GenBank/DDBJ whole genome shotgun (WGS) entry which is preliminary data.</text>
</comment>
<accession>A0ACC6AAD3</accession>
<keyword evidence="2" id="KW-1185">Reference proteome</keyword>
<protein>
    <submittedName>
        <fullName evidence="1">DUF6155 family protein</fullName>
    </submittedName>
</protein>
<evidence type="ECO:0000313" key="1">
    <source>
        <dbReference type="EMBL" id="MCM3737845.1"/>
    </source>
</evidence>
<evidence type="ECO:0000313" key="2">
    <source>
        <dbReference type="Proteomes" id="UP001202289"/>
    </source>
</evidence>
<sequence length="184" mass="22081">MQKIKIPTLKKELKEYNQAELITLIVDLFKMNKEVQQYLSSRFLGDEVNEELHKQLRKKIENEFFPERSLPKLRIADLEKMILSFQKTTEDHIRTIDLMLYFVEMGVDFTRSYGYIGDKFYNKILSMFAKLVSLCEEDESYYMPYAERLSNLLSKSMEIDWGFSEELSELYYSIPWLEDEDEDE</sequence>